<dbReference type="InterPro" id="IPR001128">
    <property type="entry name" value="Cyt_P450"/>
</dbReference>
<dbReference type="GO" id="GO:0016705">
    <property type="term" value="F:oxidoreductase activity, acting on paired donors, with incorporation or reduction of molecular oxygen"/>
    <property type="evidence" value="ECO:0007669"/>
    <property type="project" value="InterPro"/>
</dbReference>
<name>A0AA35ZIH9_LACSI</name>
<accession>A0AA35ZIH9</accession>
<evidence type="ECO:0000256" key="10">
    <source>
        <dbReference type="PIRSR" id="PIRSR602401-1"/>
    </source>
</evidence>
<dbReference type="GO" id="GO:0005506">
    <property type="term" value="F:iron ion binding"/>
    <property type="evidence" value="ECO:0007669"/>
    <property type="project" value="InterPro"/>
</dbReference>
<evidence type="ECO:0000256" key="5">
    <source>
        <dbReference type="ARBA" id="ARBA00022723"/>
    </source>
</evidence>
<evidence type="ECO:0000256" key="6">
    <source>
        <dbReference type="ARBA" id="ARBA00022989"/>
    </source>
</evidence>
<dbReference type="PANTHER" id="PTHR24286">
    <property type="entry name" value="CYTOCHROME P450 26"/>
    <property type="match status" value="1"/>
</dbReference>
<organism evidence="13 14">
    <name type="scientific">Lactuca saligna</name>
    <name type="common">Willowleaf lettuce</name>
    <dbReference type="NCBI Taxonomy" id="75948"/>
    <lineage>
        <taxon>Eukaryota</taxon>
        <taxon>Viridiplantae</taxon>
        <taxon>Streptophyta</taxon>
        <taxon>Embryophyta</taxon>
        <taxon>Tracheophyta</taxon>
        <taxon>Spermatophyta</taxon>
        <taxon>Magnoliopsida</taxon>
        <taxon>eudicotyledons</taxon>
        <taxon>Gunneridae</taxon>
        <taxon>Pentapetalae</taxon>
        <taxon>asterids</taxon>
        <taxon>campanulids</taxon>
        <taxon>Asterales</taxon>
        <taxon>Asteraceae</taxon>
        <taxon>Cichorioideae</taxon>
        <taxon>Cichorieae</taxon>
        <taxon>Lactucinae</taxon>
        <taxon>Lactuca</taxon>
    </lineage>
</organism>
<sequence length="1066" mass="121383">MVQRISFNDAKHRKGQSHLILYIYIHKRTLSNQPKFLAMELKIFITFLLLLLLFLFSIFLLFRGKKYQDRLPPGSLGLPVIGQSLDLLKALKADKVDKWFQEGITKHGPIWKASLFGYPTVVLHGPTANKFIYTCDANILTNSQPPSISRILGSKNLFELAGHDHKRVRAAIGLFLKLEVLKQYVVKVDEEIQHHLQMHWHGNHEIQVQPLIKTLTFNVICSLLFGIERGPRRDKLLPHFQDMIEDLIREKREALEEQKQQANPHKDLITSLLSIRSDDGSTTMSDEEIIDNIILVMIAGYDTTSILLTFLVRLLANNESVYSTIVCEQEEIAKSKAPGEALTWEDLSKMKYTWRVASEMLRINSPVILSFRRATQDIEYGGFIIPKGWQVVLSSSMTHMNNDIFENPTMFDPTRFEKHTPQPPPFSFVPFGGGPRMCPGIELAKMETLVMMHRLVTQFTWELIKKDESFKRNPMPEFDQGLFSEDNKSRTLTTGKKYPDRLPPGSLGLPLIGQSLDLLKALKADKVDKWFQEGITKHGPIWKASLFGYPTVVLHGPIANKFVYTFDGSILTNTQPPSMSRIIGSKNLSELIGNDHKRVRAALTSFLKLEVLKQYVAKVDEEIQHHLQTHWHGKHEIQVQPLIKTLTFNVICSLLFGIERGPKRDKILPHFKHMIEGVLAIPINLPFTQFNRGILARRKLVPIILDLIREKREALEEQKHQANHHKDLITKLLCMRNEDGSTTTSDKEITDNIILVMAAGYDTTSALLTCLVRLLANNESIYSTLVHEQEEIAKNKAHGEALTWEDLTKMKYTWRVASEMLRINPPVNLNFRRTMQDIEYGGFIIPKGWQVLISQSMTHMNNDIFEDPTMFDPKRFEKHAPQPPPFSFVPFGAGPRMCPGIELAKMEILAMTHRLVTRFTWELVKKAESFKRNPMPEFDQGLNHSLPGNGRMLQMSSLLGIHDELLFSIVIFTFVYATTTASTISTGITSLGFQQSLMISSLCTITIPMENPSQSLNQNLHPYEKRGSARVLENQKDANARKSKNDEDGGGGSHKSSSLKDDGQRR</sequence>
<reference evidence="13" key="1">
    <citation type="submission" date="2023-04" db="EMBL/GenBank/DDBJ databases">
        <authorList>
            <person name="Vijverberg K."/>
            <person name="Xiong W."/>
            <person name="Schranz E."/>
        </authorList>
    </citation>
    <scope>NUCLEOTIDE SEQUENCE</scope>
</reference>
<keyword evidence="10" id="KW-0349">Heme</keyword>
<feature type="compositionally biased region" description="Basic and acidic residues" evidence="11">
    <location>
        <begin position="1022"/>
        <end position="1047"/>
    </location>
</feature>
<evidence type="ECO:0000256" key="12">
    <source>
        <dbReference type="SAM" id="Phobius"/>
    </source>
</evidence>
<evidence type="ECO:0008006" key="15">
    <source>
        <dbReference type="Google" id="ProtNLM"/>
    </source>
</evidence>
<feature type="binding site" description="axial binding residue" evidence="10">
    <location>
        <position position="438"/>
    </location>
    <ligand>
        <name>heme</name>
        <dbReference type="ChEBI" id="CHEBI:30413"/>
    </ligand>
    <ligandPart>
        <name>Fe</name>
        <dbReference type="ChEBI" id="CHEBI:18248"/>
    </ligandPart>
</feature>
<dbReference type="InterPro" id="IPR017972">
    <property type="entry name" value="Cyt_P450_CS"/>
</dbReference>
<evidence type="ECO:0000313" key="13">
    <source>
        <dbReference type="EMBL" id="CAI9292577.1"/>
    </source>
</evidence>
<keyword evidence="14" id="KW-1185">Reference proteome</keyword>
<dbReference type="InterPro" id="IPR036396">
    <property type="entry name" value="Cyt_P450_sf"/>
</dbReference>
<dbReference type="GO" id="GO:0004497">
    <property type="term" value="F:monooxygenase activity"/>
    <property type="evidence" value="ECO:0007669"/>
    <property type="project" value="InterPro"/>
</dbReference>
<feature type="region of interest" description="Disordered" evidence="11">
    <location>
        <begin position="1013"/>
        <end position="1066"/>
    </location>
</feature>
<dbReference type="AlphaFoldDB" id="A0AA35ZIH9"/>
<keyword evidence="4 12" id="KW-0812">Transmembrane</keyword>
<evidence type="ECO:0000313" key="14">
    <source>
        <dbReference type="Proteomes" id="UP001177003"/>
    </source>
</evidence>
<comment type="cofactor">
    <cofactor evidence="1 10">
        <name>heme</name>
        <dbReference type="ChEBI" id="CHEBI:30413"/>
    </cofactor>
</comment>
<dbReference type="PANTHER" id="PTHR24286:SF217">
    <property type="entry name" value="OS07G0520300 PROTEIN"/>
    <property type="match status" value="1"/>
</dbReference>
<evidence type="ECO:0000256" key="7">
    <source>
        <dbReference type="ARBA" id="ARBA00023002"/>
    </source>
</evidence>
<gene>
    <name evidence="13" type="ORF">LSALG_LOCUS31638</name>
</gene>
<dbReference type="FunFam" id="1.10.630.10:FF:000022">
    <property type="entry name" value="Taxadiene 5-alpha hydroxylase"/>
    <property type="match status" value="1"/>
</dbReference>
<evidence type="ECO:0000256" key="3">
    <source>
        <dbReference type="ARBA" id="ARBA00010617"/>
    </source>
</evidence>
<keyword evidence="6 12" id="KW-1133">Transmembrane helix</keyword>
<comment type="subcellular location">
    <subcellularLocation>
        <location evidence="2">Membrane</location>
        <topology evidence="2">Single-pass membrane protein</topology>
    </subcellularLocation>
</comment>
<dbReference type="CDD" id="cd11043">
    <property type="entry name" value="CYP90-like"/>
    <property type="match status" value="2"/>
</dbReference>
<proteinExistence type="inferred from homology"/>
<keyword evidence="8 10" id="KW-0408">Iron</keyword>
<dbReference type="GO" id="GO:0020037">
    <property type="term" value="F:heme binding"/>
    <property type="evidence" value="ECO:0007669"/>
    <property type="project" value="InterPro"/>
</dbReference>
<evidence type="ECO:0000256" key="1">
    <source>
        <dbReference type="ARBA" id="ARBA00001971"/>
    </source>
</evidence>
<dbReference type="SUPFAM" id="SSF48264">
    <property type="entry name" value="Cytochrome P450"/>
    <property type="match status" value="2"/>
</dbReference>
<evidence type="ECO:0000256" key="4">
    <source>
        <dbReference type="ARBA" id="ARBA00022692"/>
    </source>
</evidence>
<dbReference type="Gene3D" id="1.10.630.10">
    <property type="entry name" value="Cytochrome P450"/>
    <property type="match status" value="2"/>
</dbReference>
<feature type="transmembrane region" description="Helical" evidence="12">
    <location>
        <begin position="43"/>
        <end position="62"/>
    </location>
</feature>
<keyword evidence="9 12" id="KW-0472">Membrane</keyword>
<dbReference type="EMBL" id="OX465083">
    <property type="protein sequence ID" value="CAI9292577.1"/>
    <property type="molecule type" value="Genomic_DNA"/>
</dbReference>
<dbReference type="InterPro" id="IPR002401">
    <property type="entry name" value="Cyt_P450_E_grp-I"/>
</dbReference>
<comment type="similarity">
    <text evidence="3">Belongs to the cytochrome P450 family.</text>
</comment>
<dbReference type="GO" id="GO:0016020">
    <property type="term" value="C:membrane"/>
    <property type="evidence" value="ECO:0007669"/>
    <property type="project" value="UniProtKB-SubCell"/>
</dbReference>
<keyword evidence="7" id="KW-0560">Oxidoreductase</keyword>
<protein>
    <recommendedName>
        <fullName evidence="15">Cytochrome P450</fullName>
    </recommendedName>
</protein>
<dbReference type="PROSITE" id="PS00086">
    <property type="entry name" value="CYTOCHROME_P450"/>
    <property type="match status" value="2"/>
</dbReference>
<evidence type="ECO:0000256" key="9">
    <source>
        <dbReference type="ARBA" id="ARBA00023136"/>
    </source>
</evidence>
<evidence type="ECO:0000256" key="2">
    <source>
        <dbReference type="ARBA" id="ARBA00004167"/>
    </source>
</evidence>
<dbReference type="Pfam" id="PF00067">
    <property type="entry name" value="p450"/>
    <property type="match status" value="2"/>
</dbReference>
<dbReference type="Proteomes" id="UP001177003">
    <property type="component" value="Chromosome 7"/>
</dbReference>
<evidence type="ECO:0000256" key="11">
    <source>
        <dbReference type="SAM" id="MobiDB-lite"/>
    </source>
</evidence>
<keyword evidence="5 10" id="KW-0479">Metal-binding</keyword>
<evidence type="ECO:0000256" key="8">
    <source>
        <dbReference type="ARBA" id="ARBA00023004"/>
    </source>
</evidence>
<dbReference type="PRINTS" id="PR00385">
    <property type="entry name" value="P450"/>
</dbReference>
<dbReference type="GO" id="GO:0016125">
    <property type="term" value="P:sterol metabolic process"/>
    <property type="evidence" value="ECO:0007669"/>
    <property type="project" value="TreeGrafter"/>
</dbReference>
<dbReference type="PRINTS" id="PR00463">
    <property type="entry name" value="EP450I"/>
</dbReference>